<evidence type="ECO:0000256" key="1">
    <source>
        <dbReference type="PIRSR" id="PIRSR639069-1"/>
    </source>
</evidence>
<dbReference type="SUPFAM" id="SSF53474">
    <property type="entry name" value="alpha/beta-Hydrolases"/>
    <property type="match status" value="1"/>
</dbReference>
<dbReference type="Gene3D" id="3.40.50.1820">
    <property type="entry name" value="alpha/beta hydrolase"/>
    <property type="match status" value="1"/>
</dbReference>
<dbReference type="Proteomes" id="UP000622860">
    <property type="component" value="Unassembled WGS sequence"/>
</dbReference>
<proteinExistence type="predicted"/>
<dbReference type="EMBL" id="BMFR01000005">
    <property type="protein sequence ID" value="GGG72844.1"/>
    <property type="molecule type" value="Genomic_DNA"/>
</dbReference>
<keyword evidence="5" id="KW-1185">Reference proteome</keyword>
<feature type="active site" description="Charge relay system" evidence="1">
    <location>
        <position position="267"/>
    </location>
</feature>
<dbReference type="InterPro" id="IPR008391">
    <property type="entry name" value="AXE1_dom"/>
</dbReference>
<reference evidence="4" key="1">
    <citation type="journal article" date="2014" name="Int. J. Syst. Evol. Microbiol.">
        <title>Complete genome sequence of Corynebacterium casei LMG S-19264T (=DSM 44701T), isolated from a smear-ripened cheese.</title>
        <authorList>
            <consortium name="US DOE Joint Genome Institute (JGI-PGF)"/>
            <person name="Walter F."/>
            <person name="Albersmeier A."/>
            <person name="Kalinowski J."/>
            <person name="Ruckert C."/>
        </authorList>
    </citation>
    <scope>NUCLEOTIDE SEQUENCE</scope>
    <source>
        <strain evidence="4">CGMCC 1.12754</strain>
    </source>
</reference>
<dbReference type="RefSeq" id="WP_188454922.1">
    <property type="nucleotide sequence ID" value="NZ_BMFR01000005.1"/>
</dbReference>
<name>A0A917M2K1_9BACI</name>
<feature type="domain" description="Acetyl xylan esterase" evidence="3">
    <location>
        <begin position="1"/>
        <end position="310"/>
    </location>
</feature>
<dbReference type="GO" id="GO:0052689">
    <property type="term" value="F:carboxylic ester hydrolase activity"/>
    <property type="evidence" value="ECO:0007669"/>
    <property type="project" value="TreeGrafter"/>
</dbReference>
<dbReference type="AlphaFoldDB" id="A0A917M2K1"/>
<evidence type="ECO:0000256" key="2">
    <source>
        <dbReference type="PIRSR" id="PIRSR639069-2"/>
    </source>
</evidence>
<dbReference type="InterPro" id="IPR029058">
    <property type="entry name" value="AB_hydrolase_fold"/>
</dbReference>
<dbReference type="GO" id="GO:0005976">
    <property type="term" value="P:polysaccharide metabolic process"/>
    <property type="evidence" value="ECO:0007669"/>
    <property type="project" value="TreeGrafter"/>
</dbReference>
<comment type="caution">
    <text evidence="4">The sequence shown here is derived from an EMBL/GenBank/DDBJ whole genome shotgun (WGS) entry which is preliminary data.</text>
</comment>
<protein>
    <submittedName>
        <fullName evidence="4">Cephalosporin-C deacetylase</fullName>
    </submittedName>
</protein>
<feature type="binding site" evidence="2">
    <location>
        <position position="92"/>
    </location>
    <ligand>
        <name>substrate</name>
    </ligand>
</feature>
<organism evidence="4 5">
    <name type="scientific">Virgibacillus oceani</name>
    <dbReference type="NCBI Taxonomy" id="1479511"/>
    <lineage>
        <taxon>Bacteria</taxon>
        <taxon>Bacillati</taxon>
        <taxon>Bacillota</taxon>
        <taxon>Bacilli</taxon>
        <taxon>Bacillales</taxon>
        <taxon>Bacillaceae</taxon>
        <taxon>Virgibacillus</taxon>
    </lineage>
</organism>
<accession>A0A917M2K1</accession>
<dbReference type="InterPro" id="IPR039069">
    <property type="entry name" value="CE7"/>
</dbReference>
<dbReference type="PANTHER" id="PTHR40111">
    <property type="entry name" value="CEPHALOSPORIN-C DEACETYLASE"/>
    <property type="match status" value="1"/>
</dbReference>
<feature type="active site" description="Nucleophile" evidence="1">
    <location>
        <position position="181"/>
    </location>
</feature>
<evidence type="ECO:0000313" key="4">
    <source>
        <dbReference type="EMBL" id="GGG72844.1"/>
    </source>
</evidence>
<sequence length="315" mass="35903">MKHIKETIKQLESYIPESTKRPDHHSFWKRTLQEARKNSLDEKLVEIDYPIKQVRVYDLSYNGFDDTPIKGFYMLPREHQQKLPCLIIFHGYMGNKGSVSQYMKWLIQGYAVIAVDVRGQGRSGDYSSYASDGMGSWVVKGILDKEDYYYRKVYTDGVRAVDFACSRPEIDAERIGIMGASMGGGITLAAAALDDRPKLAIADMPNMCDIPLMMEQKLEGSLTIVENLLHRYPEQIELVYDNLTYFDNLNLSASITCKTRFSVGLKDLICPPQPIFGVYNQLQAPKSMEIYPFAGHDMNIIEHIDKTIAFINENL</sequence>
<reference evidence="4" key="2">
    <citation type="submission" date="2020-09" db="EMBL/GenBank/DDBJ databases">
        <authorList>
            <person name="Sun Q."/>
            <person name="Zhou Y."/>
        </authorList>
    </citation>
    <scope>NUCLEOTIDE SEQUENCE</scope>
    <source>
        <strain evidence="4">CGMCC 1.12754</strain>
    </source>
</reference>
<dbReference type="PANTHER" id="PTHR40111:SF1">
    <property type="entry name" value="CEPHALOSPORIN-C DEACETYLASE"/>
    <property type="match status" value="1"/>
</dbReference>
<evidence type="ECO:0000259" key="3">
    <source>
        <dbReference type="Pfam" id="PF05448"/>
    </source>
</evidence>
<dbReference type="Pfam" id="PF05448">
    <property type="entry name" value="AXE1"/>
    <property type="match status" value="1"/>
</dbReference>
<evidence type="ECO:0000313" key="5">
    <source>
        <dbReference type="Proteomes" id="UP000622860"/>
    </source>
</evidence>
<feature type="active site" description="Charge relay system" evidence="1">
    <location>
        <position position="296"/>
    </location>
</feature>
<gene>
    <name evidence="4" type="primary">axeA</name>
    <name evidence="4" type="ORF">GCM10011398_16550</name>
</gene>